<protein>
    <submittedName>
        <fullName evidence="1">Uncharacterized protein</fullName>
    </submittedName>
</protein>
<reference evidence="1" key="1">
    <citation type="journal article" date="2023" name="G3 (Bethesda)">
        <title>Whole genome assemblies of Zophobas morio and Tenebrio molitor.</title>
        <authorList>
            <person name="Kaur S."/>
            <person name="Stinson S.A."/>
            <person name="diCenzo G.C."/>
        </authorList>
    </citation>
    <scope>NUCLEOTIDE SEQUENCE</scope>
    <source>
        <strain evidence="1">QUZm001</strain>
    </source>
</reference>
<gene>
    <name evidence="1" type="ORF">Zmor_011785</name>
</gene>
<dbReference type="Proteomes" id="UP001168821">
    <property type="component" value="Unassembled WGS sequence"/>
</dbReference>
<accession>A0AA38HI25</accession>
<evidence type="ECO:0000313" key="2">
    <source>
        <dbReference type="Proteomes" id="UP001168821"/>
    </source>
</evidence>
<name>A0AA38HI25_9CUCU</name>
<proteinExistence type="predicted"/>
<evidence type="ECO:0000313" key="1">
    <source>
        <dbReference type="EMBL" id="KAJ3616616.1"/>
    </source>
</evidence>
<organism evidence="1 2">
    <name type="scientific">Zophobas morio</name>
    <dbReference type="NCBI Taxonomy" id="2755281"/>
    <lineage>
        <taxon>Eukaryota</taxon>
        <taxon>Metazoa</taxon>
        <taxon>Ecdysozoa</taxon>
        <taxon>Arthropoda</taxon>
        <taxon>Hexapoda</taxon>
        <taxon>Insecta</taxon>
        <taxon>Pterygota</taxon>
        <taxon>Neoptera</taxon>
        <taxon>Endopterygota</taxon>
        <taxon>Coleoptera</taxon>
        <taxon>Polyphaga</taxon>
        <taxon>Cucujiformia</taxon>
        <taxon>Tenebrionidae</taxon>
        <taxon>Zophobas</taxon>
    </lineage>
</organism>
<keyword evidence="2" id="KW-1185">Reference proteome</keyword>
<dbReference type="EMBL" id="JALNTZ010003180">
    <property type="protein sequence ID" value="KAJ3616616.1"/>
    <property type="molecule type" value="Genomic_DNA"/>
</dbReference>
<sequence>MGISLRMSDQGPVAVIAGYKFPWKLPPPSDLDAIFANVSSAVMCKHPSWNSQVDNSNDHILKAYAIEQGLCIPGPQQPTYLATTGTMDVLDIAILKDIGLTMTIEALHELSSDYLPVILE</sequence>
<comment type="caution">
    <text evidence="1">The sequence shown here is derived from an EMBL/GenBank/DDBJ whole genome shotgun (WGS) entry which is preliminary data.</text>
</comment>
<dbReference type="AlphaFoldDB" id="A0AA38HI25"/>